<name>A0A0Q2RNV0_MYCGO</name>
<organism evidence="2 3">
    <name type="scientific">Mycobacterium gordonae</name>
    <dbReference type="NCBI Taxonomy" id="1778"/>
    <lineage>
        <taxon>Bacteria</taxon>
        <taxon>Bacillati</taxon>
        <taxon>Actinomycetota</taxon>
        <taxon>Actinomycetes</taxon>
        <taxon>Mycobacteriales</taxon>
        <taxon>Mycobacteriaceae</taxon>
        <taxon>Mycobacterium</taxon>
    </lineage>
</organism>
<feature type="domain" description="Bacterial bifunctional deaminase-reductase C-terminal" evidence="1">
    <location>
        <begin position="3"/>
        <end position="157"/>
    </location>
</feature>
<dbReference type="GO" id="GO:0009231">
    <property type="term" value="P:riboflavin biosynthetic process"/>
    <property type="evidence" value="ECO:0007669"/>
    <property type="project" value="InterPro"/>
</dbReference>
<dbReference type="PANTHER" id="PTHR38011:SF11">
    <property type="entry name" value="2,5-DIAMINO-6-RIBOSYLAMINO-4(3H)-PYRIMIDINONE 5'-PHOSPHATE REDUCTASE"/>
    <property type="match status" value="1"/>
</dbReference>
<comment type="caution">
    <text evidence="2">The sequence shown here is derived from an EMBL/GenBank/DDBJ whole genome shotgun (WGS) entry which is preliminary data.</text>
</comment>
<evidence type="ECO:0000313" key="3">
    <source>
        <dbReference type="Proteomes" id="UP000051677"/>
    </source>
</evidence>
<dbReference type="InterPro" id="IPR050765">
    <property type="entry name" value="Riboflavin_Biosynth_HTPR"/>
</dbReference>
<protein>
    <submittedName>
        <fullName evidence="2">Dihydrofolate reductase</fullName>
    </submittedName>
</protein>
<dbReference type="InterPro" id="IPR024072">
    <property type="entry name" value="DHFR-like_dom_sf"/>
</dbReference>
<dbReference type="Proteomes" id="UP000051677">
    <property type="component" value="Unassembled WGS sequence"/>
</dbReference>
<sequence length="189" mass="20533">MRSLIITQNITLDGSIEMLGDWFNPETHDDELTAELRRQDETADALLLGRQTFQDFRSYWPHQTDDPTGIADYINGVTKYVVSSTITDPQWSNSVIVSGDAVEQVRTLKAAAGGDIVATGSITLCHNLIAAGLVDEYRLFIYPYIQGGGRRLFPDGTTISGLVPAAAPVTFPGGVTLASWTARTSAARR</sequence>
<dbReference type="InterPro" id="IPR002734">
    <property type="entry name" value="RibDG_C"/>
</dbReference>
<dbReference type="AlphaFoldDB" id="A0A0Q2RNV0"/>
<dbReference type="OrthoDB" id="7342392at2"/>
<dbReference type="RefSeq" id="WP_055580078.1">
    <property type="nucleotide sequence ID" value="NZ_LKTM01000339.1"/>
</dbReference>
<evidence type="ECO:0000313" key="2">
    <source>
        <dbReference type="EMBL" id="KQH77035.1"/>
    </source>
</evidence>
<dbReference type="EMBL" id="LKTM01000339">
    <property type="protein sequence ID" value="KQH77035.1"/>
    <property type="molecule type" value="Genomic_DNA"/>
</dbReference>
<dbReference type="Pfam" id="PF01872">
    <property type="entry name" value="RibD_C"/>
    <property type="match status" value="1"/>
</dbReference>
<dbReference type="PANTHER" id="PTHR38011">
    <property type="entry name" value="DIHYDROFOLATE REDUCTASE FAMILY PROTEIN (AFU_ORTHOLOGUE AFUA_8G06820)"/>
    <property type="match status" value="1"/>
</dbReference>
<gene>
    <name evidence="2" type="ORF">AO501_11245</name>
</gene>
<proteinExistence type="predicted"/>
<dbReference type="SUPFAM" id="SSF53597">
    <property type="entry name" value="Dihydrofolate reductase-like"/>
    <property type="match status" value="1"/>
</dbReference>
<dbReference type="Gene3D" id="3.40.430.10">
    <property type="entry name" value="Dihydrofolate Reductase, subunit A"/>
    <property type="match status" value="1"/>
</dbReference>
<dbReference type="STRING" id="1778.A9W97_08685"/>
<accession>A0A0Q2RNV0</accession>
<reference evidence="2 3" key="1">
    <citation type="submission" date="2015-10" db="EMBL/GenBank/DDBJ databases">
        <title>Mycobacterium gordonae draft genome assembly.</title>
        <authorList>
            <person name="Ustinova V."/>
            <person name="Smirnova T."/>
            <person name="Blagodatskikh K."/>
            <person name="Varlamov D."/>
            <person name="Larionova E."/>
            <person name="Chernousova L."/>
        </authorList>
    </citation>
    <scope>NUCLEOTIDE SEQUENCE [LARGE SCALE GENOMIC DNA]</scope>
    <source>
        <strain evidence="2 3">CTRI 14-8773</strain>
    </source>
</reference>
<dbReference type="GO" id="GO:0008703">
    <property type="term" value="F:5-amino-6-(5-phosphoribosylamino)uracil reductase activity"/>
    <property type="evidence" value="ECO:0007669"/>
    <property type="project" value="InterPro"/>
</dbReference>
<evidence type="ECO:0000259" key="1">
    <source>
        <dbReference type="Pfam" id="PF01872"/>
    </source>
</evidence>